<gene>
    <name evidence="2" type="ORF">DP120_02180</name>
</gene>
<protein>
    <recommendedName>
        <fullName evidence="1">HTH-like domain-containing protein</fullName>
    </recommendedName>
</protein>
<dbReference type="RefSeq" id="WP_112221538.1">
    <property type="nucleotide sequence ID" value="NZ_CP196859.1"/>
</dbReference>
<proteinExistence type="predicted"/>
<keyword evidence="3" id="KW-1185">Reference proteome</keyword>
<dbReference type="AlphaFoldDB" id="A0A365L6V3"/>
<dbReference type="Proteomes" id="UP000251002">
    <property type="component" value="Unassembled WGS sequence"/>
</dbReference>
<name>A0A365L6V3_9BACL</name>
<dbReference type="InterPro" id="IPR056975">
    <property type="entry name" value="HTH_73"/>
</dbReference>
<reference evidence="2 3" key="1">
    <citation type="submission" date="2018-06" db="EMBL/GenBank/DDBJ databases">
        <title>The draft genome sequences of strains SCU63 and S1.</title>
        <authorList>
            <person name="Gan L."/>
        </authorList>
    </citation>
    <scope>NUCLEOTIDE SEQUENCE [LARGE SCALE GENOMIC DNA]</scope>
    <source>
        <strain evidence="2 3">SCU63</strain>
    </source>
</reference>
<comment type="caution">
    <text evidence="2">The sequence shown here is derived from an EMBL/GenBank/DDBJ whole genome shotgun (WGS) entry which is preliminary data.</text>
</comment>
<accession>A0A365L6V3</accession>
<dbReference type="EMBL" id="QLZR01000001">
    <property type="protein sequence ID" value="RAZ81115.1"/>
    <property type="molecule type" value="Genomic_DNA"/>
</dbReference>
<sequence length="74" mass="8322">MEKRLGDILSEMYKSAPEGYKVTYIHLFGIKYGEEIKRNNLSVKGILAHSKVKPSFATEVSKGIKLSKYVSTNV</sequence>
<evidence type="ECO:0000313" key="2">
    <source>
        <dbReference type="EMBL" id="RAZ81115.1"/>
    </source>
</evidence>
<evidence type="ECO:0000313" key="3">
    <source>
        <dbReference type="Proteomes" id="UP000251002"/>
    </source>
</evidence>
<organism evidence="2 3">
    <name type="scientific">Planococcus halotolerans</name>
    <dbReference type="NCBI Taxonomy" id="2233542"/>
    <lineage>
        <taxon>Bacteria</taxon>
        <taxon>Bacillati</taxon>
        <taxon>Bacillota</taxon>
        <taxon>Bacilli</taxon>
        <taxon>Bacillales</taxon>
        <taxon>Caryophanaceae</taxon>
        <taxon>Planococcus</taxon>
    </lineage>
</organism>
<dbReference type="Pfam" id="PF24718">
    <property type="entry name" value="HTH_73"/>
    <property type="match status" value="1"/>
</dbReference>
<evidence type="ECO:0000259" key="1">
    <source>
        <dbReference type="Pfam" id="PF24718"/>
    </source>
</evidence>
<feature type="domain" description="HTH-like" evidence="1">
    <location>
        <begin position="1"/>
        <end position="72"/>
    </location>
</feature>